<evidence type="ECO:0000313" key="2">
    <source>
        <dbReference type="Proteomes" id="UP000006697"/>
    </source>
</evidence>
<reference evidence="1 2" key="1">
    <citation type="journal article" date="2007" name="PLoS Genet.">
        <title>A tale of two oxidation states: bacterial colonization of arsenic-rich environments.</title>
        <authorList>
            <person name="Muller D."/>
            <person name="Medigue C."/>
            <person name="Koechler S."/>
            <person name="Barbe V."/>
            <person name="Barakat M."/>
            <person name="Talla E."/>
            <person name="Bonnefoy V."/>
            <person name="Krin E."/>
            <person name="Arsene-Ploetze F."/>
            <person name="Carapito C."/>
            <person name="Chandler M."/>
            <person name="Cournoyer B."/>
            <person name="Cruveiller S."/>
            <person name="Dossat C."/>
            <person name="Duval S."/>
            <person name="Heymann M."/>
            <person name="Leize E."/>
            <person name="Lieutaud A."/>
            <person name="Lievremont D."/>
            <person name="Makita Y."/>
            <person name="Mangenot S."/>
            <person name="Nitschke W."/>
            <person name="Ortet P."/>
            <person name="Perdrial N."/>
            <person name="Schoepp B."/>
            <person name="Siguier N."/>
            <person name="Simeonova D.D."/>
            <person name="Rouy Z."/>
            <person name="Segurens B."/>
            <person name="Turlin E."/>
            <person name="Vallenet D."/>
            <person name="Van Dorsselaer A."/>
            <person name="Weiss S."/>
            <person name="Weissenbach J."/>
            <person name="Lett M.C."/>
            <person name="Danchin A."/>
            <person name="Bertin P.N."/>
        </authorList>
    </citation>
    <scope>NUCLEOTIDE SEQUENCE [LARGE SCALE GENOMIC DNA]</scope>
    <source>
        <strain evidence="2">ULPAs1</strain>
    </source>
</reference>
<organism evidence="1 2">
    <name type="scientific">Herminiimonas arsenicoxydans</name>
    <dbReference type="NCBI Taxonomy" id="204773"/>
    <lineage>
        <taxon>Bacteria</taxon>
        <taxon>Pseudomonadati</taxon>
        <taxon>Pseudomonadota</taxon>
        <taxon>Betaproteobacteria</taxon>
        <taxon>Burkholderiales</taxon>
        <taxon>Oxalobacteraceae</taxon>
        <taxon>Herminiimonas</taxon>
    </lineage>
</organism>
<gene>
    <name evidence="1" type="ordered locus">HEAR2272</name>
</gene>
<proteinExistence type="predicted"/>
<dbReference type="AlphaFoldDB" id="A4G7B8"/>
<accession>A4G7B8</accession>
<dbReference type="KEGG" id="har:HEAR2272"/>
<name>A4G7B8_HERAR</name>
<dbReference type="OrthoDB" id="8780395at2"/>
<dbReference type="EMBL" id="CU207211">
    <property type="protein sequence ID" value="CAL62405.1"/>
    <property type="molecule type" value="Genomic_DNA"/>
</dbReference>
<dbReference type="eggNOG" id="ENOG5032VYV">
    <property type="taxonomic scope" value="Bacteria"/>
</dbReference>
<keyword evidence="2" id="KW-1185">Reference proteome</keyword>
<dbReference type="HOGENOM" id="CLU_590215_0_0_4"/>
<sequence length="463" mass="50487">MGSITFSKFDLGIDLRKGASVSDANRLRDMLNAYVTTGLATEKRPGLVKVATLEPGTKGLFSGLGKLNTFYGAGTVTHANPLFVANKAQLGGVDTVVEDVPYADVFNGFIYAAIEYVGGTVKHNYFDGPAPEIADANCPHTPAVLKGASKMFAVGTDGTTVRYCKTGAPRDWTLANDAGFLPTGLNATGDRETKALGMYEKKLVALARDGAQVWTIDPDPTNMAFDDNVENVGTSYPNSLSTVGGDLFFLSDFGFRSITTSRLIDKREDVDVGSPIDPLVKGALAGMAGAPRAKYYYGTGQYMCAIDRTLFVYSLSRTSKIAAWSRYRMPFDVDAIAERLGVLYLRSGDDVYRFDEDIKTDDGVEYEVLLEMPYMDFKTPGVLKRITGIDIVMEGQCYFSLGWDVRNALALTDEVRIIGNTRGGGMIPIECCGTEFSPRFRNLDNKPFRLDSLTLYYENLGPV</sequence>
<evidence type="ECO:0000313" key="1">
    <source>
        <dbReference type="EMBL" id="CAL62405.1"/>
    </source>
</evidence>
<dbReference type="STRING" id="204773.HEAR2272"/>
<dbReference type="Proteomes" id="UP000006697">
    <property type="component" value="Chromosome"/>
</dbReference>
<protein>
    <submittedName>
        <fullName evidence="1">Uncharacterized protein</fullName>
    </submittedName>
</protein>